<dbReference type="InterPro" id="IPR050194">
    <property type="entry name" value="Glycosyltransferase_grp1"/>
</dbReference>
<dbReference type="Pfam" id="PF00534">
    <property type="entry name" value="Glycos_transf_1"/>
    <property type="match status" value="1"/>
</dbReference>
<dbReference type="AlphaFoldDB" id="A0AAP8TRH4"/>
<accession>A0AAP8TRH4</accession>
<dbReference type="EMBL" id="JTBC02000002">
    <property type="protein sequence ID" value="PNO71359.1"/>
    <property type="molecule type" value="Genomic_DNA"/>
</dbReference>
<organism evidence="3 4">
    <name type="scientific">Serratia marcescens</name>
    <dbReference type="NCBI Taxonomy" id="615"/>
    <lineage>
        <taxon>Bacteria</taxon>
        <taxon>Pseudomonadati</taxon>
        <taxon>Pseudomonadota</taxon>
        <taxon>Gammaproteobacteria</taxon>
        <taxon>Enterobacterales</taxon>
        <taxon>Yersiniaceae</taxon>
        <taxon>Serratia</taxon>
    </lineage>
</organism>
<evidence type="ECO:0000259" key="1">
    <source>
        <dbReference type="Pfam" id="PF00534"/>
    </source>
</evidence>
<dbReference type="PANTHER" id="PTHR45947">
    <property type="entry name" value="SULFOQUINOVOSYL TRANSFERASE SQD2"/>
    <property type="match status" value="1"/>
</dbReference>
<protein>
    <submittedName>
        <fullName evidence="3">Uncharacterized protein</fullName>
    </submittedName>
</protein>
<evidence type="ECO:0000259" key="2">
    <source>
        <dbReference type="Pfam" id="PF13439"/>
    </source>
</evidence>
<name>A0AAP8TRH4_SERMA</name>
<gene>
    <name evidence="3" type="ORF">MC70_015695</name>
</gene>
<proteinExistence type="predicted"/>
<feature type="domain" description="Glycosyltransferase subfamily 4-like N-terminal" evidence="2">
    <location>
        <begin position="13"/>
        <end position="173"/>
    </location>
</feature>
<dbReference type="InterPro" id="IPR001296">
    <property type="entry name" value="Glyco_trans_1"/>
</dbReference>
<dbReference type="PANTHER" id="PTHR45947:SF3">
    <property type="entry name" value="SULFOQUINOVOSYL TRANSFERASE SQD2"/>
    <property type="match status" value="1"/>
</dbReference>
<evidence type="ECO:0000313" key="3">
    <source>
        <dbReference type="EMBL" id="PNO71359.1"/>
    </source>
</evidence>
<dbReference type="GO" id="GO:0016757">
    <property type="term" value="F:glycosyltransferase activity"/>
    <property type="evidence" value="ECO:0007669"/>
    <property type="project" value="InterPro"/>
</dbReference>
<comment type="caution">
    <text evidence="3">The sequence shown here is derived from an EMBL/GenBank/DDBJ whole genome shotgun (WGS) entry which is preliminary data.</text>
</comment>
<sequence length="358" mass="41232">MLKVLHVAETIKGGVATVLRQLLSDRSEERELYCLVPDAHRKELHEFDNENALFFKRSGRDVKSLLSLLVNYIRFIKQHRPEIIHIHSSFAGVVCRSVLPFVYLWYRPKVVYCPHAFSFIMNVSEKKKKIYSLIERTLLTFTDRVVCTSRYEMNEAIKWGIKESKCKVVYNGIPAPKASDSETHEALCEDEIKILYVGRFDYQKGFDVLLQVANRLPAGMHITAIGDVVHADESPPPHENISYLGWLDYRLIVPHFNNSTLLLMPSRWESFGLVAVEAQSFGLPVVASRCSSLPEVVDEGRTGFLFETENVDEIISILNSKTKNDWKSMHQSCIDYYSDKFTSKIMLKEINRLYNELM</sequence>
<dbReference type="SUPFAM" id="SSF53756">
    <property type="entry name" value="UDP-Glycosyltransferase/glycogen phosphorylase"/>
    <property type="match status" value="1"/>
</dbReference>
<evidence type="ECO:0000313" key="4">
    <source>
        <dbReference type="Proteomes" id="UP000030378"/>
    </source>
</evidence>
<dbReference type="Proteomes" id="UP000030378">
    <property type="component" value="Unassembled WGS sequence"/>
</dbReference>
<dbReference type="Gene3D" id="3.40.50.2000">
    <property type="entry name" value="Glycogen Phosphorylase B"/>
    <property type="match status" value="2"/>
</dbReference>
<dbReference type="InterPro" id="IPR028098">
    <property type="entry name" value="Glyco_trans_4-like_N"/>
</dbReference>
<dbReference type="Pfam" id="PF13439">
    <property type="entry name" value="Glyco_transf_4"/>
    <property type="match status" value="1"/>
</dbReference>
<feature type="domain" description="Glycosyl transferase family 1" evidence="1">
    <location>
        <begin position="188"/>
        <end position="328"/>
    </location>
</feature>
<reference evidence="4" key="1">
    <citation type="submission" date="2017-12" db="EMBL/GenBank/DDBJ databases">
        <title>FDA dAtabase for Regulatory Grade micrObial Sequences (FDA-ARGOS): Supporting development and validation of Infectious Disease Dx tests.</title>
        <authorList>
            <person name="Campos J."/>
            <person name="Goldberg B."/>
            <person name="Tallon L."/>
            <person name="Sadzewicz L."/>
            <person name="Sengamalay N."/>
            <person name="Ott S."/>
            <person name="Godinez A."/>
            <person name="Nagaraj S."/>
            <person name="Vavikolanu K."/>
            <person name="Vyas G."/>
            <person name="Nadendla S."/>
            <person name="Aluvathingal J."/>
            <person name="Geyer C."/>
            <person name="Nandy P."/>
            <person name="Hobson J."/>
            <person name="Sichtig H."/>
        </authorList>
    </citation>
    <scope>NUCLEOTIDE SEQUENCE [LARGE SCALE GENOMIC DNA]</scope>
    <source>
        <strain evidence="4">FDAARGOS_79</strain>
    </source>
</reference>